<name>A0ABM8KB01_9FLAO</name>
<evidence type="ECO:0000313" key="2">
    <source>
        <dbReference type="Proteomes" id="UP001380186"/>
    </source>
</evidence>
<dbReference type="RefSeq" id="WP_338612823.1">
    <property type="nucleotide sequence ID" value="NZ_AP029022.1"/>
</dbReference>
<dbReference type="EMBL" id="AP029022">
    <property type="protein sequence ID" value="BEV05063.1"/>
    <property type="molecule type" value="Genomic_DNA"/>
</dbReference>
<proteinExistence type="predicted"/>
<organism evidence="1 2">
    <name type="scientific">Chryseobacterium gambrini</name>
    <dbReference type="NCBI Taxonomy" id="373672"/>
    <lineage>
        <taxon>Bacteria</taxon>
        <taxon>Pseudomonadati</taxon>
        <taxon>Bacteroidota</taxon>
        <taxon>Flavobacteriia</taxon>
        <taxon>Flavobacteriales</taxon>
        <taxon>Weeksellaceae</taxon>
        <taxon>Chryseobacterium group</taxon>
        <taxon>Chryseobacterium</taxon>
    </lineage>
</organism>
<sequence length="41" mass="4539">MRFFYSVKPAFEAAIQFFPETGIIRNGGAVPVIGDPMYTLS</sequence>
<evidence type="ECO:0000313" key="1">
    <source>
        <dbReference type="EMBL" id="BEV05063.1"/>
    </source>
</evidence>
<keyword evidence="2" id="KW-1185">Reference proteome</keyword>
<protein>
    <submittedName>
        <fullName evidence="1">Uncharacterized protein</fullName>
    </submittedName>
</protein>
<gene>
    <name evidence="1" type="ORF">CRDW_24370</name>
</gene>
<dbReference type="Proteomes" id="UP001380186">
    <property type="component" value="Chromosome"/>
</dbReference>
<accession>A0ABM8KB01</accession>
<reference evidence="1 2" key="1">
    <citation type="journal article" date="2020" name="Microbes Environ.">
        <title>Synthetic bacterial community of duckweed: a simple and stable system to study plant-microbe interactions.</title>
        <authorList>
            <person name="Ishizawa H."/>
            <person name="Tada M."/>
            <person name="Kuroda M."/>
            <person name="Inoue D."/>
            <person name="Futamata H."/>
            <person name="Ike M."/>
        </authorList>
    </citation>
    <scope>NUCLEOTIDE SEQUENCE [LARGE SCALE GENOMIC DNA]</scope>
    <source>
        <strain evidence="1 2">DW100</strain>
    </source>
</reference>